<evidence type="ECO:0000313" key="3">
    <source>
        <dbReference type="Proteomes" id="UP001500016"/>
    </source>
</evidence>
<dbReference type="RefSeq" id="WP_344533135.1">
    <property type="nucleotide sequence ID" value="NZ_BAAAPE010000016.1"/>
</dbReference>
<proteinExistence type="predicted"/>
<keyword evidence="3" id="KW-1185">Reference proteome</keyword>
<dbReference type="Proteomes" id="UP001500016">
    <property type="component" value="Unassembled WGS sequence"/>
</dbReference>
<dbReference type="EMBL" id="BAAAPE010000016">
    <property type="protein sequence ID" value="GAA2095071.1"/>
    <property type="molecule type" value="Genomic_DNA"/>
</dbReference>
<sequence length="334" mass="34920">MSDHTDDAVAVATRLADEVLFPHATAVDTGQRKLAENLDVLAEHGFYGGVLPVEAGGLGVDFPTAALMAEILASGCLSTTLTLGQHQGITGVVAGKGSPEQRGRWLPGLVSGKIRSGAAFTGAIPGPPRLTVREAPDGGGYVLNGTAPWVSGWGMVHVLGTAARDADDNIAWLLVDAEESATLRVSPQRMLAANATRTVTVDFTDHPVPADRLVTVGTRAEHTAGEPVTKRLNGALVLGVARRAVLLLDDPAWTAELDACRADLDAMEDIDAARARAGEFAVRAATATVVEAAGRGVLEDATPQRLLREAGLMLVFSSRPAIQADLLRRLARPE</sequence>
<dbReference type="InterPro" id="IPR013786">
    <property type="entry name" value="AcylCoA_DH/ox_N"/>
</dbReference>
<organism evidence="2 3">
    <name type="scientific">Streptomyces albiaxialis</name>
    <dbReference type="NCBI Taxonomy" id="329523"/>
    <lineage>
        <taxon>Bacteria</taxon>
        <taxon>Bacillati</taxon>
        <taxon>Actinomycetota</taxon>
        <taxon>Actinomycetes</taxon>
        <taxon>Kitasatosporales</taxon>
        <taxon>Streptomycetaceae</taxon>
        <taxon>Streptomyces</taxon>
    </lineage>
</organism>
<dbReference type="InterPro" id="IPR009100">
    <property type="entry name" value="AcylCoA_DH/oxidase_NM_dom_sf"/>
</dbReference>
<dbReference type="Gene3D" id="2.40.110.10">
    <property type="entry name" value="Butyryl-CoA Dehydrogenase, subunit A, domain 2"/>
    <property type="match status" value="1"/>
</dbReference>
<dbReference type="PANTHER" id="PTHR43884">
    <property type="entry name" value="ACYL-COA DEHYDROGENASE"/>
    <property type="match status" value="1"/>
</dbReference>
<name>A0ABN2WLM4_9ACTN</name>
<dbReference type="Gene3D" id="1.10.540.10">
    <property type="entry name" value="Acyl-CoA dehydrogenase/oxidase, N-terminal domain"/>
    <property type="match status" value="1"/>
</dbReference>
<comment type="caution">
    <text evidence="2">The sequence shown here is derived from an EMBL/GenBank/DDBJ whole genome shotgun (WGS) entry which is preliminary data.</text>
</comment>
<dbReference type="SUPFAM" id="SSF56645">
    <property type="entry name" value="Acyl-CoA dehydrogenase NM domain-like"/>
    <property type="match status" value="1"/>
</dbReference>
<evidence type="ECO:0000259" key="1">
    <source>
        <dbReference type="Pfam" id="PF02771"/>
    </source>
</evidence>
<dbReference type="PANTHER" id="PTHR43884:SF12">
    <property type="entry name" value="ISOVALERYL-COA DEHYDROGENASE, MITOCHONDRIAL-RELATED"/>
    <property type="match status" value="1"/>
</dbReference>
<gene>
    <name evidence="2" type="ORF">GCM10009801_63600</name>
</gene>
<dbReference type="Pfam" id="PF02771">
    <property type="entry name" value="Acyl-CoA_dh_N"/>
    <property type="match status" value="1"/>
</dbReference>
<evidence type="ECO:0000313" key="2">
    <source>
        <dbReference type="EMBL" id="GAA2095071.1"/>
    </source>
</evidence>
<feature type="domain" description="Acyl-CoA dehydrogenase/oxidase N-terminal" evidence="1">
    <location>
        <begin position="9"/>
        <end position="113"/>
    </location>
</feature>
<protein>
    <recommendedName>
        <fullName evidence="1">Acyl-CoA dehydrogenase/oxidase N-terminal domain-containing protein</fullName>
    </recommendedName>
</protein>
<reference evidence="2 3" key="1">
    <citation type="journal article" date="2019" name="Int. J. Syst. Evol. Microbiol.">
        <title>The Global Catalogue of Microorganisms (GCM) 10K type strain sequencing project: providing services to taxonomists for standard genome sequencing and annotation.</title>
        <authorList>
            <consortium name="The Broad Institute Genomics Platform"/>
            <consortium name="The Broad Institute Genome Sequencing Center for Infectious Disease"/>
            <person name="Wu L."/>
            <person name="Ma J."/>
        </authorList>
    </citation>
    <scope>NUCLEOTIDE SEQUENCE [LARGE SCALE GENOMIC DNA]</scope>
    <source>
        <strain evidence="2 3">JCM 15478</strain>
    </source>
</reference>
<accession>A0ABN2WLM4</accession>
<dbReference type="InterPro" id="IPR037069">
    <property type="entry name" value="AcylCoA_DH/ox_N_sf"/>
</dbReference>
<dbReference type="InterPro" id="IPR046373">
    <property type="entry name" value="Acyl-CoA_Oxase/DH_mid-dom_sf"/>
</dbReference>